<organism evidence="1 2">
    <name type="scientific">Xylaria curta</name>
    <dbReference type="NCBI Taxonomy" id="42375"/>
    <lineage>
        <taxon>Eukaryota</taxon>
        <taxon>Fungi</taxon>
        <taxon>Dikarya</taxon>
        <taxon>Ascomycota</taxon>
        <taxon>Pezizomycotina</taxon>
        <taxon>Sordariomycetes</taxon>
        <taxon>Xylariomycetidae</taxon>
        <taxon>Xylariales</taxon>
        <taxon>Xylariaceae</taxon>
        <taxon>Xylaria</taxon>
    </lineage>
</organism>
<evidence type="ECO:0000313" key="2">
    <source>
        <dbReference type="Proteomes" id="UP001143856"/>
    </source>
</evidence>
<sequence>MSEPIWRLFAIALTHSSWPQELAGILPLSALIDFLEVSRILHIFELTGAIPLWCWPITPSGSRLLLSEQDASESCYLDRFGMSMSLTCLDGRYGDLYVMASPETLRLCLQTSKPTHIQNDHPNMKQPDVRLQTLEVIRVSRAPRKRLPRMRRREYIAASAAGWVILAGLIATAALARSWIALAFLIIVPLTGSVVYLVHGGRPRRLGAKADSGSRYNRLVVVARHMNESQWQVYYGESSVVNSLLNWPLRSEPLSSKRTRTWLRMFLRVLILGQWAAAIGAAAVKDWNAYLIVIWIVICIFSHTFVFSGKRGVKSWLRHFANIEMERFTTQLSSRRALLNTIIALNPDTFSIDRNGKENLDKFDSGSLLWMDPILKAGPERSMWEEATRQVMVEERNLEAETTESKSPVDQIHPNWEKVFGDRYWCKYIPEGMTMASMIRSQARLSGRFVEAE</sequence>
<accession>A0ACC1PK13</accession>
<proteinExistence type="predicted"/>
<protein>
    <submittedName>
        <fullName evidence="1">Uncharacterized protein</fullName>
    </submittedName>
</protein>
<gene>
    <name evidence="1" type="ORF">NUW58_g1477</name>
</gene>
<reference evidence="1" key="1">
    <citation type="submission" date="2022-10" db="EMBL/GenBank/DDBJ databases">
        <title>Genome Sequence of Xylaria curta.</title>
        <authorList>
            <person name="Buettner E."/>
        </authorList>
    </citation>
    <scope>NUCLEOTIDE SEQUENCE</scope>
    <source>
        <strain evidence="1">Babe10</strain>
    </source>
</reference>
<evidence type="ECO:0000313" key="1">
    <source>
        <dbReference type="EMBL" id="KAJ2994719.1"/>
    </source>
</evidence>
<dbReference type="Proteomes" id="UP001143856">
    <property type="component" value="Unassembled WGS sequence"/>
</dbReference>
<name>A0ACC1PK13_9PEZI</name>
<keyword evidence="2" id="KW-1185">Reference proteome</keyword>
<comment type="caution">
    <text evidence="1">The sequence shown here is derived from an EMBL/GenBank/DDBJ whole genome shotgun (WGS) entry which is preliminary data.</text>
</comment>
<dbReference type="EMBL" id="JAPDGR010000160">
    <property type="protein sequence ID" value="KAJ2994719.1"/>
    <property type="molecule type" value="Genomic_DNA"/>
</dbReference>